<evidence type="ECO:0000259" key="6">
    <source>
        <dbReference type="PROSITE" id="PS50011"/>
    </source>
</evidence>
<feature type="compositionally biased region" description="Basic and acidic residues" evidence="5">
    <location>
        <begin position="24"/>
        <end position="35"/>
    </location>
</feature>
<dbReference type="SMART" id="SM00220">
    <property type="entry name" value="S_TKc"/>
    <property type="match status" value="1"/>
</dbReference>
<accession>A0ABR3B3Q0</accession>
<reference evidence="7 8" key="1">
    <citation type="submission" date="2024-04" db="EMBL/GenBank/DDBJ databases">
        <title>Symmetric and asymmetric DNA N6-adenine methylation regulates different biological responses in Mucorales.</title>
        <authorList>
            <consortium name="Lawrence Berkeley National Laboratory"/>
            <person name="Lax C."/>
            <person name="Mondo S.J."/>
            <person name="Osorio-Concepcion M."/>
            <person name="Muszewska A."/>
            <person name="Corrochano-Luque M."/>
            <person name="Gutierrez G."/>
            <person name="Riley R."/>
            <person name="Lipzen A."/>
            <person name="Guo J."/>
            <person name="Hundley H."/>
            <person name="Amirebrahimi M."/>
            <person name="Ng V."/>
            <person name="Lorenzo-Gutierrez D."/>
            <person name="Binder U."/>
            <person name="Yang J."/>
            <person name="Song Y."/>
            <person name="Canovas D."/>
            <person name="Navarro E."/>
            <person name="Freitag M."/>
            <person name="Gabaldon T."/>
            <person name="Grigoriev I.V."/>
            <person name="Corrochano L.M."/>
            <person name="Nicolas F.E."/>
            <person name="Garre V."/>
        </authorList>
    </citation>
    <scope>NUCLEOTIDE SEQUENCE [LARGE SCALE GENOMIC DNA]</scope>
    <source>
        <strain evidence="7 8">L51</strain>
    </source>
</reference>
<evidence type="ECO:0000313" key="7">
    <source>
        <dbReference type="EMBL" id="KAL0087366.1"/>
    </source>
</evidence>
<comment type="caution">
    <text evidence="7">The sequence shown here is derived from an EMBL/GenBank/DDBJ whole genome shotgun (WGS) entry which is preliminary data.</text>
</comment>
<feature type="compositionally biased region" description="Pro residues" evidence="5">
    <location>
        <begin position="45"/>
        <end position="59"/>
    </location>
</feature>
<dbReference type="InterPro" id="IPR017441">
    <property type="entry name" value="Protein_kinase_ATP_BS"/>
</dbReference>
<dbReference type="PROSITE" id="PS00108">
    <property type="entry name" value="PROTEIN_KINASE_ST"/>
    <property type="match status" value="1"/>
</dbReference>
<sequence length="389" mass="43026">MFNFPKKPIEQSQEEFSTIFDHLIRSTKDKPRRGSDQYNTYGLPSPKPSPYSSPMPSPSPSSQATHYFASSAPSSTLPCTRKTCLTRRSTSLASSQATTWSRPSPAASFLASFSNPPKITQEEEGDEMDDYVFDKIIGYGGFSTVRKGYRISDGQKVAVKIIKKSADDDDQIRTEREINIWKSLEHPNIVKVQNVLETDYATYIVADYCANGHLLDFVHSKTKLSEPEAKKIFVPLVRAIAYLHNQAKVCHKDIKLENVLLDECNTVKLCDFGLAMAQQPSMKSDSEVAGGSLAYASPEQIRSGTALGCPKTDIWSLGIVLYALVSGQLPFTDSYAGRLQEKIVSGQLEPLPNSLNLSPEFHSLLNGCLSMNPLERFSADQILSSSWCT</sequence>
<keyword evidence="4" id="KW-0723">Serine/threonine-protein kinase</keyword>
<dbReference type="InterPro" id="IPR011009">
    <property type="entry name" value="Kinase-like_dom_sf"/>
</dbReference>
<dbReference type="InterPro" id="IPR008271">
    <property type="entry name" value="Ser/Thr_kinase_AS"/>
</dbReference>
<feature type="domain" description="Protein kinase" evidence="6">
    <location>
        <begin position="131"/>
        <end position="388"/>
    </location>
</feature>
<dbReference type="PROSITE" id="PS50011">
    <property type="entry name" value="PROTEIN_KINASE_DOM"/>
    <property type="match status" value="1"/>
</dbReference>
<feature type="binding site" evidence="3">
    <location>
        <position position="164"/>
    </location>
    <ligand>
        <name>ATP</name>
        <dbReference type="ChEBI" id="CHEBI:30616"/>
    </ligand>
</feature>
<organism evidence="7 8">
    <name type="scientific">Phycomyces blakesleeanus</name>
    <dbReference type="NCBI Taxonomy" id="4837"/>
    <lineage>
        <taxon>Eukaryota</taxon>
        <taxon>Fungi</taxon>
        <taxon>Fungi incertae sedis</taxon>
        <taxon>Mucoromycota</taxon>
        <taxon>Mucoromycotina</taxon>
        <taxon>Mucoromycetes</taxon>
        <taxon>Mucorales</taxon>
        <taxon>Phycomycetaceae</taxon>
        <taxon>Phycomyces</taxon>
    </lineage>
</organism>
<dbReference type="InterPro" id="IPR000719">
    <property type="entry name" value="Prot_kinase_dom"/>
</dbReference>
<proteinExistence type="inferred from homology"/>
<dbReference type="PANTHER" id="PTHR24346:SF76">
    <property type="entry name" value="NON-SPECIFIC SERINE_THREONINE PROTEIN KINASE"/>
    <property type="match status" value="1"/>
</dbReference>
<dbReference type="PROSITE" id="PS00107">
    <property type="entry name" value="PROTEIN_KINASE_ATP"/>
    <property type="match status" value="1"/>
</dbReference>
<gene>
    <name evidence="7" type="ORF">J3Q64DRAFT_1737081</name>
</gene>
<name>A0ABR3B3Q0_PHYBL</name>
<protein>
    <submittedName>
        <fullName evidence="7">Kinase-like domain-containing protein</fullName>
    </submittedName>
</protein>
<comment type="similarity">
    <text evidence="4">Belongs to the protein kinase superfamily.</text>
</comment>
<dbReference type="SUPFAM" id="SSF56112">
    <property type="entry name" value="Protein kinase-like (PK-like)"/>
    <property type="match status" value="1"/>
</dbReference>
<evidence type="ECO:0000313" key="8">
    <source>
        <dbReference type="Proteomes" id="UP001448207"/>
    </source>
</evidence>
<dbReference type="Pfam" id="PF00069">
    <property type="entry name" value="Pkinase"/>
    <property type="match status" value="1"/>
</dbReference>
<evidence type="ECO:0000256" key="1">
    <source>
        <dbReference type="ARBA" id="ARBA00022741"/>
    </source>
</evidence>
<evidence type="ECO:0000256" key="3">
    <source>
        <dbReference type="PROSITE-ProRule" id="PRU10141"/>
    </source>
</evidence>
<keyword evidence="4" id="KW-0808">Transferase</keyword>
<dbReference type="EMBL" id="JBCLYO010000007">
    <property type="protein sequence ID" value="KAL0087366.1"/>
    <property type="molecule type" value="Genomic_DNA"/>
</dbReference>
<evidence type="ECO:0000256" key="5">
    <source>
        <dbReference type="SAM" id="MobiDB-lite"/>
    </source>
</evidence>
<keyword evidence="1 3" id="KW-0547">Nucleotide-binding</keyword>
<evidence type="ECO:0000256" key="4">
    <source>
        <dbReference type="RuleBase" id="RU000304"/>
    </source>
</evidence>
<keyword evidence="2 3" id="KW-0067">ATP-binding</keyword>
<keyword evidence="4" id="KW-0418">Kinase</keyword>
<feature type="region of interest" description="Disordered" evidence="5">
    <location>
        <begin position="24"/>
        <end position="76"/>
    </location>
</feature>
<dbReference type="Gene3D" id="1.10.510.10">
    <property type="entry name" value="Transferase(Phosphotransferase) domain 1"/>
    <property type="match status" value="1"/>
</dbReference>
<keyword evidence="8" id="KW-1185">Reference proteome</keyword>
<dbReference type="Proteomes" id="UP001448207">
    <property type="component" value="Unassembled WGS sequence"/>
</dbReference>
<dbReference type="PANTHER" id="PTHR24346">
    <property type="entry name" value="MAP/MICROTUBULE AFFINITY-REGULATING KINASE"/>
    <property type="match status" value="1"/>
</dbReference>
<evidence type="ECO:0000256" key="2">
    <source>
        <dbReference type="ARBA" id="ARBA00022840"/>
    </source>
</evidence>